<dbReference type="Pfam" id="PF24883">
    <property type="entry name" value="NPHP3_N"/>
    <property type="match status" value="1"/>
</dbReference>
<dbReference type="OrthoDB" id="674604at2759"/>
<feature type="domain" description="Nephrocystin 3-like N-terminal" evidence="4">
    <location>
        <begin position="243"/>
        <end position="399"/>
    </location>
</feature>
<dbReference type="Gene3D" id="3.40.50.300">
    <property type="entry name" value="P-loop containing nucleotide triphosphate hydrolases"/>
    <property type="match status" value="1"/>
</dbReference>
<dbReference type="SUPFAM" id="SSF52540">
    <property type="entry name" value="P-loop containing nucleoside triphosphate hydrolases"/>
    <property type="match status" value="1"/>
</dbReference>
<sequence length="1335" mass="147865">MIDGTGKSKAGYGKIRFCGQQAKRDGLQYFLVDTCCIDKSNSTELAEAINSMFRWYRNAAKCYVYLSDVSITKRKASSQLSEFTWEPAFLASRWFTRGWTLQELIAPSSVEFFSQEGKRLGDKRTLERQVHEITGIAVSALQGAPLSQFGVDERLQWGKNRQTMRKEDKAYSLLGIFDVHIPLIYGEGEDNALTRLQEEIDKPSKELDRLPYAIEAPFNSYAKQHSPSCLPNTRLELLRDIYIWADGGDERCIFWLNGLAGTGKSTIACTIARRYSDQKTLGASFFFSRGGGDVSHAGKFVTSIAAQLAKNIPTLRRCISDAVTEYSDIANRSLRDQWQLLVLGPLSKLDGNSCRTSYILVIDALDECDDGGNIRIILQLLAEARSLKRVRLRMFMTSRPEIPIRHGFYQMSETEHHDFVLHNILQSIVDHDITVFLEYNLRLISEEDSLDAGWPGAEAIKTLVQNASGLFIWAATACRFIRKGLFADERLLALLKGASDAATPEEHLNEIYITVLQSSIQANFSQQDKERFCSMLRNILGSVVTLLSPLPVNSLSRLLATSKQRVDRLLKDLHAILDIPNNHRPLHLHHPSFRDFLLNKNRCRDLNFWVNEKPAHQTLAIHCIQLMSTSLKRDICGVTLPGTRVTSIEKCQIEQCLPPEVSYACLYWIQHLQNSGAQLHDNDHVHQFLQVHVLHWLEALCWMGNISEGILAITSLDSIALRMDCPSLYAFIHDIKRFVLYSLVGIEQAPLQIYCSALIFAPANSRVRKQFKGQMPCWVQRLPDVQKNWGSLLQTLEGHSGNVKFVAFSPDGKQLASASEATVRLWNAATGAALQTLEIKGSVRAVAFSPDGKLAVLAPEGDEEGDEGGTVQLWDTATGAILQTFKILIGRGFGDVEAFSPDGKIVASAVGGNEESDEGGTVRLWDVATGAILQTLKGYRGCRGFTGIRRSTLAFSPDSKIVAFPSLNKTVRLWDTATGATLQTLERRDPVSAVAFSPDGKRVASTLRFGGVQLWNVATCETWHPKDNFVSALAFSPDGKLVTSGSADFTIRLWDAATGVALQTLEGHTSSVRAVTFSPDGKIIASASDDRTVRLWDAATGAALHTFKDHTDSVYNVAFSPDSKMVASAEAYVVRLWDATTGAASQTLVSQTPSDPDFICSVSFSPDSKVVVAARERGIELWDTATGASLQTFEDSTGYVKAMAFSPDGNIMASAFTDGTLRFWNAVTGVALQTLQFDPLVELFTSSEGVYLFDRYYRALSYVQSDSAGIFAPAPPPLQTPFRRGNWITQGGEDLLWLPPNYRKLLAFQGNVFVFRDISGQITFITLSNSVPFRK</sequence>
<dbReference type="InterPro" id="IPR027417">
    <property type="entry name" value="P-loop_NTPase"/>
</dbReference>
<feature type="repeat" description="WD" evidence="3">
    <location>
        <begin position="1030"/>
        <end position="1064"/>
    </location>
</feature>
<evidence type="ECO:0000259" key="4">
    <source>
        <dbReference type="Pfam" id="PF24883"/>
    </source>
</evidence>
<feature type="repeat" description="WD" evidence="3">
    <location>
        <begin position="1193"/>
        <end position="1234"/>
    </location>
</feature>
<organism evidence="5 6">
    <name type="scientific">Hyaloscypha bicolor E</name>
    <dbReference type="NCBI Taxonomy" id="1095630"/>
    <lineage>
        <taxon>Eukaryota</taxon>
        <taxon>Fungi</taxon>
        <taxon>Dikarya</taxon>
        <taxon>Ascomycota</taxon>
        <taxon>Pezizomycotina</taxon>
        <taxon>Leotiomycetes</taxon>
        <taxon>Helotiales</taxon>
        <taxon>Hyaloscyphaceae</taxon>
        <taxon>Hyaloscypha</taxon>
        <taxon>Hyaloscypha bicolor</taxon>
    </lineage>
</organism>
<proteinExistence type="predicted"/>
<feature type="repeat" description="WD" evidence="3">
    <location>
        <begin position="1107"/>
        <end position="1147"/>
    </location>
</feature>
<dbReference type="PROSITE" id="PS50082">
    <property type="entry name" value="WD_REPEATS_2"/>
    <property type="match status" value="7"/>
</dbReference>
<dbReference type="PROSITE" id="PS50294">
    <property type="entry name" value="WD_REPEATS_REGION"/>
    <property type="match status" value="5"/>
</dbReference>
<dbReference type="Gene3D" id="2.130.10.10">
    <property type="entry name" value="YVTN repeat-like/Quinoprotein amine dehydrogenase"/>
    <property type="match status" value="4"/>
</dbReference>
<dbReference type="InterPro" id="IPR015943">
    <property type="entry name" value="WD40/YVTN_repeat-like_dom_sf"/>
</dbReference>
<accession>A0A2J6TDQ1</accession>
<dbReference type="Pfam" id="PF00400">
    <property type="entry name" value="WD40"/>
    <property type="match status" value="8"/>
</dbReference>
<dbReference type="InParanoid" id="A0A2J6TDQ1"/>
<evidence type="ECO:0000313" key="5">
    <source>
        <dbReference type="EMBL" id="PMD61140.1"/>
    </source>
</evidence>
<dbReference type="InterPro" id="IPR011044">
    <property type="entry name" value="Quino_amine_DH_bsu"/>
</dbReference>
<keyword evidence="6" id="KW-1185">Reference proteome</keyword>
<dbReference type="PRINTS" id="PR00320">
    <property type="entry name" value="GPROTEINBRPT"/>
</dbReference>
<dbReference type="PANTHER" id="PTHR10622:SF11">
    <property type="entry name" value="HET-DOMAIN-CONTAINING PROTEIN"/>
    <property type="match status" value="1"/>
</dbReference>
<dbReference type="InterPro" id="IPR019775">
    <property type="entry name" value="WD40_repeat_CS"/>
</dbReference>
<evidence type="ECO:0000256" key="3">
    <source>
        <dbReference type="PROSITE-ProRule" id="PRU00221"/>
    </source>
</evidence>
<evidence type="ECO:0000256" key="1">
    <source>
        <dbReference type="ARBA" id="ARBA00022574"/>
    </source>
</evidence>
<dbReference type="Proteomes" id="UP000235371">
    <property type="component" value="Unassembled WGS sequence"/>
</dbReference>
<keyword evidence="2" id="KW-0677">Repeat</keyword>
<feature type="repeat" description="WD" evidence="3">
    <location>
        <begin position="1152"/>
        <end position="1192"/>
    </location>
</feature>
<dbReference type="EMBL" id="KZ613786">
    <property type="protein sequence ID" value="PMD61140.1"/>
    <property type="molecule type" value="Genomic_DNA"/>
</dbReference>
<reference evidence="5 6" key="1">
    <citation type="submission" date="2016-04" db="EMBL/GenBank/DDBJ databases">
        <title>A degradative enzymes factory behind the ericoid mycorrhizal symbiosis.</title>
        <authorList>
            <consortium name="DOE Joint Genome Institute"/>
            <person name="Martino E."/>
            <person name="Morin E."/>
            <person name="Grelet G."/>
            <person name="Kuo A."/>
            <person name="Kohler A."/>
            <person name="Daghino S."/>
            <person name="Barry K."/>
            <person name="Choi C."/>
            <person name="Cichocki N."/>
            <person name="Clum A."/>
            <person name="Copeland A."/>
            <person name="Hainaut M."/>
            <person name="Haridas S."/>
            <person name="Labutti K."/>
            <person name="Lindquist E."/>
            <person name="Lipzen A."/>
            <person name="Khouja H.-R."/>
            <person name="Murat C."/>
            <person name="Ohm R."/>
            <person name="Olson A."/>
            <person name="Spatafora J."/>
            <person name="Veneault-Fourrey C."/>
            <person name="Henrissat B."/>
            <person name="Grigoriev I."/>
            <person name="Martin F."/>
            <person name="Perotto S."/>
        </authorList>
    </citation>
    <scope>NUCLEOTIDE SEQUENCE [LARGE SCALE GENOMIC DNA]</scope>
    <source>
        <strain evidence="5 6">E</strain>
    </source>
</reference>
<evidence type="ECO:0000256" key="2">
    <source>
        <dbReference type="ARBA" id="ARBA00022737"/>
    </source>
</evidence>
<dbReference type="SMART" id="SM00320">
    <property type="entry name" value="WD40"/>
    <property type="match status" value="10"/>
</dbReference>
<dbReference type="InterPro" id="IPR011047">
    <property type="entry name" value="Quinoprotein_ADH-like_sf"/>
</dbReference>
<dbReference type="SUPFAM" id="SSF50998">
    <property type="entry name" value="Quinoprotein alcohol dehydrogenase-like"/>
    <property type="match status" value="1"/>
</dbReference>
<feature type="repeat" description="WD" evidence="3">
    <location>
        <begin position="796"/>
        <end position="836"/>
    </location>
</feature>
<dbReference type="InterPro" id="IPR020472">
    <property type="entry name" value="WD40_PAC1"/>
</dbReference>
<dbReference type="InterPro" id="IPR001680">
    <property type="entry name" value="WD40_rpt"/>
</dbReference>
<name>A0A2J6TDQ1_9HELO</name>
<feature type="repeat" description="WD" evidence="3">
    <location>
        <begin position="1065"/>
        <end position="1106"/>
    </location>
</feature>
<gene>
    <name evidence="5" type="ORF">K444DRAFT_559027</name>
</gene>
<dbReference type="PANTHER" id="PTHR10622">
    <property type="entry name" value="HET DOMAIN-CONTAINING PROTEIN"/>
    <property type="match status" value="1"/>
</dbReference>
<dbReference type="GeneID" id="36584933"/>
<dbReference type="RefSeq" id="XP_024738044.1">
    <property type="nucleotide sequence ID" value="XM_024876855.1"/>
</dbReference>
<dbReference type="InterPro" id="IPR056884">
    <property type="entry name" value="NPHP3-like_N"/>
</dbReference>
<dbReference type="CDD" id="cd00200">
    <property type="entry name" value="WD40"/>
    <property type="match status" value="1"/>
</dbReference>
<protein>
    <recommendedName>
        <fullName evidence="4">Nephrocystin 3-like N-terminal domain-containing protein</fullName>
    </recommendedName>
</protein>
<dbReference type="SUPFAM" id="SSF50969">
    <property type="entry name" value="YVTN repeat-like/Quinoprotein amine dehydrogenase"/>
    <property type="match status" value="1"/>
</dbReference>
<dbReference type="STRING" id="1095630.A0A2J6TDQ1"/>
<dbReference type="PROSITE" id="PS00678">
    <property type="entry name" value="WD_REPEATS_1"/>
    <property type="match status" value="2"/>
</dbReference>
<feature type="repeat" description="WD" evidence="3">
    <location>
        <begin position="952"/>
        <end position="984"/>
    </location>
</feature>
<keyword evidence="1 3" id="KW-0853">WD repeat</keyword>
<evidence type="ECO:0000313" key="6">
    <source>
        <dbReference type="Proteomes" id="UP000235371"/>
    </source>
</evidence>